<dbReference type="Proteomes" id="UP000001593">
    <property type="component" value="Unassembled WGS sequence"/>
</dbReference>
<dbReference type="eggNOG" id="KOG3573">
    <property type="taxonomic scope" value="Eukaryota"/>
</dbReference>
<dbReference type="SUPFAM" id="SSF52129">
    <property type="entry name" value="Caspase-like"/>
    <property type="match status" value="1"/>
</dbReference>
<evidence type="ECO:0000313" key="6">
    <source>
        <dbReference type="Proteomes" id="UP000001593"/>
    </source>
</evidence>
<dbReference type="PROSITE" id="PS50208">
    <property type="entry name" value="CASPASE_P20"/>
    <property type="match status" value="1"/>
</dbReference>
<dbReference type="PROSITE" id="PS01122">
    <property type="entry name" value="CASPASE_CYS"/>
    <property type="match status" value="1"/>
</dbReference>
<dbReference type="CDD" id="cd00032">
    <property type="entry name" value="CASc"/>
    <property type="match status" value="1"/>
</dbReference>
<dbReference type="PANTHER" id="PTHR10454:SF210">
    <property type="entry name" value="CASPASE-2"/>
    <property type="match status" value="1"/>
</dbReference>
<keyword evidence="6" id="KW-1185">Reference proteome</keyword>
<dbReference type="InterPro" id="IPR002138">
    <property type="entry name" value="Pept_C14_p10"/>
</dbReference>
<dbReference type="FunFam" id="3.40.50.1460:FF:000036">
    <property type="entry name" value="Predicted protein"/>
    <property type="match status" value="1"/>
</dbReference>
<protein>
    <submittedName>
        <fullName evidence="5">Uncharacterized protein</fullName>
    </submittedName>
</protein>
<name>A7S9L1_NEMVE</name>
<dbReference type="InParanoid" id="A7S9L1"/>
<dbReference type="AlphaFoldDB" id="A7S9L1"/>
<dbReference type="PROSITE" id="PS50207">
    <property type="entry name" value="CASPASE_P10"/>
    <property type="match status" value="1"/>
</dbReference>
<dbReference type="InterPro" id="IPR002398">
    <property type="entry name" value="Pept_C14"/>
</dbReference>
<dbReference type="STRING" id="45351.A7S9L1"/>
<sequence length="262" mass="29684">EVYKMTSSPKGYAVIFNYKKFDSSLKFPSEKFDERLGSDKDTASLVRLWKAYDFEVPEPYLDLSYDETKAAVNKLALKDYSQYDCLAIFLMSHGKEDFIYTSDGGELKINEIRKRFSNARCRSLAGKPKLFFIQACRGEKKDFGTIVQDGPKTPEEHQETPYKFDLSPHNKGASTAEMADFLLAYSTVGGHASFRNTADGSRFIRALVTTFALHSGSEDVLSMLTRVNREVNRQGDIGNKQVSQPETTLTKKLFLWPGLKFE</sequence>
<dbReference type="OrthoDB" id="6114029at2759"/>
<dbReference type="Pfam" id="PF00656">
    <property type="entry name" value="Peptidase_C14"/>
    <property type="match status" value="1"/>
</dbReference>
<dbReference type="SMART" id="SM00115">
    <property type="entry name" value="CASc"/>
    <property type="match status" value="1"/>
</dbReference>
<dbReference type="Gene3D" id="3.40.50.1460">
    <property type="match status" value="1"/>
</dbReference>
<dbReference type="PANTHER" id="PTHR10454">
    <property type="entry name" value="CASPASE"/>
    <property type="match status" value="1"/>
</dbReference>
<dbReference type="HOGENOM" id="CLU_036904_2_1_1"/>
<dbReference type="InterPro" id="IPR029030">
    <property type="entry name" value="Caspase-like_dom_sf"/>
</dbReference>
<evidence type="ECO:0000256" key="2">
    <source>
        <dbReference type="RuleBase" id="RU003971"/>
    </source>
</evidence>
<dbReference type="OMA" id="FFMEACR"/>
<dbReference type="PhylomeDB" id="A7S9L1"/>
<gene>
    <name evidence="5" type="ORF">NEMVEDRAFT_v1g110116</name>
</gene>
<dbReference type="PRINTS" id="PR00376">
    <property type="entry name" value="IL1BCENZYME"/>
</dbReference>
<dbReference type="GO" id="GO:0006508">
    <property type="term" value="P:proteolysis"/>
    <property type="evidence" value="ECO:0007669"/>
    <property type="project" value="InterPro"/>
</dbReference>
<dbReference type="InterPro" id="IPR011600">
    <property type="entry name" value="Pept_C14_caspase"/>
</dbReference>
<dbReference type="GO" id="GO:0004197">
    <property type="term" value="F:cysteine-type endopeptidase activity"/>
    <property type="evidence" value="ECO:0007669"/>
    <property type="project" value="InterPro"/>
</dbReference>
<dbReference type="InterPro" id="IPR015917">
    <property type="entry name" value="Pept_C14A"/>
</dbReference>
<evidence type="ECO:0000313" key="5">
    <source>
        <dbReference type="EMBL" id="EDO39629.1"/>
    </source>
</evidence>
<feature type="non-terminal residue" evidence="5">
    <location>
        <position position="1"/>
    </location>
</feature>
<proteinExistence type="inferred from homology"/>
<feature type="domain" description="Caspase family p10" evidence="3">
    <location>
        <begin position="179"/>
        <end position="257"/>
    </location>
</feature>
<dbReference type="EMBL" id="DS469604">
    <property type="protein sequence ID" value="EDO39629.1"/>
    <property type="molecule type" value="Genomic_DNA"/>
</dbReference>
<dbReference type="InterPro" id="IPR033139">
    <property type="entry name" value="Caspase_cys_AS"/>
</dbReference>
<dbReference type="KEGG" id="nve:5511249"/>
<evidence type="ECO:0000259" key="4">
    <source>
        <dbReference type="PROSITE" id="PS50208"/>
    </source>
</evidence>
<organism evidence="5 6">
    <name type="scientific">Nematostella vectensis</name>
    <name type="common">Starlet sea anemone</name>
    <dbReference type="NCBI Taxonomy" id="45351"/>
    <lineage>
        <taxon>Eukaryota</taxon>
        <taxon>Metazoa</taxon>
        <taxon>Cnidaria</taxon>
        <taxon>Anthozoa</taxon>
        <taxon>Hexacorallia</taxon>
        <taxon>Actiniaria</taxon>
        <taxon>Edwardsiidae</taxon>
        <taxon>Nematostella</taxon>
    </lineage>
</organism>
<dbReference type="InterPro" id="IPR001309">
    <property type="entry name" value="Pept_C14_p20"/>
</dbReference>
<evidence type="ECO:0000256" key="1">
    <source>
        <dbReference type="ARBA" id="ARBA00010134"/>
    </source>
</evidence>
<accession>A7S9L1</accession>
<comment type="similarity">
    <text evidence="1 2">Belongs to the peptidase C14A family.</text>
</comment>
<feature type="domain" description="Caspase family p20" evidence="4">
    <location>
        <begin position="9"/>
        <end position="140"/>
    </location>
</feature>
<reference evidence="5 6" key="1">
    <citation type="journal article" date="2007" name="Science">
        <title>Sea anemone genome reveals ancestral eumetazoan gene repertoire and genomic organization.</title>
        <authorList>
            <person name="Putnam N.H."/>
            <person name="Srivastava M."/>
            <person name="Hellsten U."/>
            <person name="Dirks B."/>
            <person name="Chapman J."/>
            <person name="Salamov A."/>
            <person name="Terry A."/>
            <person name="Shapiro H."/>
            <person name="Lindquist E."/>
            <person name="Kapitonov V.V."/>
            <person name="Jurka J."/>
            <person name="Genikhovich G."/>
            <person name="Grigoriev I.V."/>
            <person name="Lucas S.M."/>
            <person name="Steele R.E."/>
            <person name="Finnerty J.R."/>
            <person name="Technau U."/>
            <person name="Martindale M.Q."/>
            <person name="Rokhsar D.S."/>
        </authorList>
    </citation>
    <scope>NUCLEOTIDE SEQUENCE [LARGE SCALE GENOMIC DNA]</scope>
    <source>
        <strain evidence="6">CH2 X CH6</strain>
    </source>
</reference>
<evidence type="ECO:0000259" key="3">
    <source>
        <dbReference type="PROSITE" id="PS50207"/>
    </source>
</evidence>